<dbReference type="EMBL" id="JBHTMM010000033">
    <property type="protein sequence ID" value="MFD1309028.1"/>
    <property type="molecule type" value="Genomic_DNA"/>
</dbReference>
<evidence type="ECO:0000313" key="3">
    <source>
        <dbReference type="Proteomes" id="UP001597058"/>
    </source>
</evidence>
<dbReference type="RefSeq" id="WP_381328669.1">
    <property type="nucleotide sequence ID" value="NZ_JBHTMM010000033.1"/>
</dbReference>
<protein>
    <recommendedName>
        <fullName evidence="4">MerR HTH family regulatory protein</fullName>
    </recommendedName>
</protein>
<proteinExistence type="predicted"/>
<gene>
    <name evidence="2" type="ORF">ACFQ5X_24625</name>
</gene>
<organism evidence="2 3">
    <name type="scientific">Streptomyces kaempferi</name>
    <dbReference type="NCBI Taxonomy" id="333725"/>
    <lineage>
        <taxon>Bacteria</taxon>
        <taxon>Bacillati</taxon>
        <taxon>Actinomycetota</taxon>
        <taxon>Actinomycetes</taxon>
        <taxon>Kitasatosporales</taxon>
        <taxon>Streptomycetaceae</taxon>
        <taxon>Streptomyces</taxon>
    </lineage>
</organism>
<keyword evidence="3" id="KW-1185">Reference proteome</keyword>
<dbReference type="Proteomes" id="UP001597058">
    <property type="component" value="Unassembled WGS sequence"/>
</dbReference>
<accession>A0ABW3XLD6</accession>
<reference evidence="3" key="1">
    <citation type="journal article" date="2019" name="Int. J. Syst. Evol. Microbiol.">
        <title>The Global Catalogue of Microorganisms (GCM) 10K type strain sequencing project: providing services to taxonomists for standard genome sequencing and annotation.</title>
        <authorList>
            <consortium name="The Broad Institute Genomics Platform"/>
            <consortium name="The Broad Institute Genome Sequencing Center for Infectious Disease"/>
            <person name="Wu L."/>
            <person name="Ma J."/>
        </authorList>
    </citation>
    <scope>NUCLEOTIDE SEQUENCE [LARGE SCALE GENOMIC DNA]</scope>
    <source>
        <strain evidence="3">CGMCC 4.7020</strain>
    </source>
</reference>
<feature type="region of interest" description="Disordered" evidence="1">
    <location>
        <begin position="69"/>
        <end position="93"/>
    </location>
</feature>
<comment type="caution">
    <text evidence="2">The sequence shown here is derived from an EMBL/GenBank/DDBJ whole genome shotgun (WGS) entry which is preliminary data.</text>
</comment>
<evidence type="ECO:0000313" key="2">
    <source>
        <dbReference type="EMBL" id="MFD1309028.1"/>
    </source>
</evidence>
<evidence type="ECO:0000256" key="1">
    <source>
        <dbReference type="SAM" id="MobiDB-lite"/>
    </source>
</evidence>
<sequence length="93" mass="9898">MATYPNPDGLEIHFAHLEGNADLGDLWEAARTAGVKPGTIRVWVTRKKIEPVLDGPAGQYFHLPTIRQAAAGGAKHRPADPAANSRGPHARAA</sequence>
<evidence type="ECO:0008006" key="4">
    <source>
        <dbReference type="Google" id="ProtNLM"/>
    </source>
</evidence>
<name>A0ABW3XLD6_9ACTN</name>